<gene>
    <name evidence="1" type="ORF">FNH08_10445</name>
</gene>
<reference evidence="1 2" key="1">
    <citation type="submission" date="2019-07" db="EMBL/GenBank/DDBJ databases">
        <title>New species of Amycolatopsis and Streptomyces.</title>
        <authorList>
            <person name="Duangmal K."/>
            <person name="Teo W.F.A."/>
            <person name="Lipun K."/>
        </authorList>
    </citation>
    <scope>NUCLEOTIDE SEQUENCE [LARGE SCALE GENOMIC DNA]</scope>
    <source>
        <strain evidence="1 2">NBRC 106415</strain>
    </source>
</reference>
<keyword evidence="2" id="KW-1185">Reference proteome</keyword>
<organism evidence="1 2">
    <name type="scientific">Streptomyces spongiae</name>
    <dbReference type="NCBI Taxonomy" id="565072"/>
    <lineage>
        <taxon>Bacteria</taxon>
        <taxon>Bacillati</taxon>
        <taxon>Actinomycetota</taxon>
        <taxon>Actinomycetes</taxon>
        <taxon>Kitasatosporales</taxon>
        <taxon>Streptomycetaceae</taxon>
        <taxon>Streptomyces</taxon>
    </lineage>
</organism>
<evidence type="ECO:0000313" key="1">
    <source>
        <dbReference type="EMBL" id="MPY57564.1"/>
    </source>
</evidence>
<evidence type="ECO:0008006" key="3">
    <source>
        <dbReference type="Google" id="ProtNLM"/>
    </source>
</evidence>
<protein>
    <recommendedName>
        <fullName evidence="3">Lipoprotein</fullName>
    </recommendedName>
</protein>
<comment type="caution">
    <text evidence="1">The sequence shown here is derived from an EMBL/GenBank/DDBJ whole genome shotgun (WGS) entry which is preliminary data.</text>
</comment>
<evidence type="ECO:0000313" key="2">
    <source>
        <dbReference type="Proteomes" id="UP000400924"/>
    </source>
</evidence>
<dbReference type="EMBL" id="VJZC01000049">
    <property type="protein sequence ID" value="MPY57564.1"/>
    <property type="molecule type" value="Genomic_DNA"/>
</dbReference>
<proteinExistence type="predicted"/>
<sequence>MFGGRWPVIAGVVIWLGSVMACGPSEKAAEGGATSASSAHVRFDEEVELADGRRVGVSYAAGRGLLEQHQDARTKAWSKPRLVYRTASEPCQGITLKAFDGTVAVMADWGLYCSDGEPPRESIAAVGTDDLSRWDTRLTKDFDGWTKVVATAGSRHLRFTRVSTEWLVRLRWSRSEGFAEVEEIRR</sequence>
<accession>A0A5N8XED7</accession>
<name>A0A5N8XED7_9ACTN</name>
<dbReference type="Proteomes" id="UP000400924">
    <property type="component" value="Unassembled WGS sequence"/>
</dbReference>
<dbReference type="AlphaFoldDB" id="A0A5N8XED7"/>
<dbReference type="PROSITE" id="PS51257">
    <property type="entry name" value="PROKAR_LIPOPROTEIN"/>
    <property type="match status" value="1"/>
</dbReference>
<dbReference type="OrthoDB" id="4168827at2"/>